<evidence type="ECO:0000256" key="1">
    <source>
        <dbReference type="ARBA" id="ARBA00004651"/>
    </source>
</evidence>
<evidence type="ECO:0000256" key="2">
    <source>
        <dbReference type="ARBA" id="ARBA00022475"/>
    </source>
</evidence>
<dbReference type="OrthoDB" id="9794512at2"/>
<feature type="transmembrane region" description="Helical" evidence="6">
    <location>
        <begin position="219"/>
        <end position="237"/>
    </location>
</feature>
<dbReference type="AlphaFoldDB" id="A0A0D6P461"/>
<reference evidence="7 8" key="1">
    <citation type="submission" date="2012-11" db="EMBL/GenBank/DDBJ databases">
        <title>Whole genome sequence of Acidisphaera rubrifaciens HS-AP3.</title>
        <authorList>
            <person name="Azuma Y."/>
            <person name="Higashiura N."/>
            <person name="Hirakawa H."/>
            <person name="Matsushita K."/>
        </authorList>
    </citation>
    <scope>NUCLEOTIDE SEQUENCE [LARGE SCALE GENOMIC DNA]</scope>
    <source>
        <strain evidence="7 8">HS-AP3</strain>
    </source>
</reference>
<proteinExistence type="predicted"/>
<evidence type="ECO:0000256" key="5">
    <source>
        <dbReference type="ARBA" id="ARBA00023136"/>
    </source>
</evidence>
<feature type="transmembrane region" description="Helical" evidence="6">
    <location>
        <begin position="161"/>
        <end position="182"/>
    </location>
</feature>
<dbReference type="InterPro" id="IPR051449">
    <property type="entry name" value="ABC-2_transporter_component"/>
</dbReference>
<evidence type="ECO:0000313" key="8">
    <source>
        <dbReference type="Proteomes" id="UP000032680"/>
    </source>
</evidence>
<name>A0A0D6P461_9PROT</name>
<dbReference type="GO" id="GO:0005886">
    <property type="term" value="C:plasma membrane"/>
    <property type="evidence" value="ECO:0007669"/>
    <property type="project" value="UniProtKB-SubCell"/>
</dbReference>
<feature type="transmembrane region" description="Helical" evidence="6">
    <location>
        <begin position="12"/>
        <end position="33"/>
    </location>
</feature>
<feature type="transmembrane region" description="Helical" evidence="6">
    <location>
        <begin position="131"/>
        <end position="149"/>
    </location>
</feature>
<protein>
    <submittedName>
        <fullName evidence="7">ABC transporter</fullName>
    </submittedName>
</protein>
<keyword evidence="8" id="KW-1185">Reference proteome</keyword>
<feature type="transmembrane region" description="Helical" evidence="6">
    <location>
        <begin position="95"/>
        <end position="119"/>
    </location>
</feature>
<comment type="caution">
    <text evidence="7">The sequence shown here is derived from an EMBL/GenBank/DDBJ whole genome shotgun (WGS) entry which is preliminary data.</text>
</comment>
<evidence type="ECO:0000313" key="7">
    <source>
        <dbReference type="EMBL" id="GAN76457.1"/>
    </source>
</evidence>
<evidence type="ECO:0000256" key="6">
    <source>
        <dbReference type="SAM" id="Phobius"/>
    </source>
</evidence>
<accession>A0A0D6P461</accession>
<dbReference type="RefSeq" id="WP_048860270.1">
    <property type="nucleotide sequence ID" value="NZ_BANB01000100.1"/>
</dbReference>
<dbReference type="PANTHER" id="PTHR30294:SF29">
    <property type="entry name" value="MULTIDRUG ABC TRANSPORTER PERMEASE YBHS-RELATED"/>
    <property type="match status" value="1"/>
</dbReference>
<evidence type="ECO:0000256" key="3">
    <source>
        <dbReference type="ARBA" id="ARBA00022692"/>
    </source>
</evidence>
<dbReference type="PANTHER" id="PTHR30294">
    <property type="entry name" value="MEMBRANE COMPONENT OF ABC TRANSPORTER YHHJ-RELATED"/>
    <property type="match status" value="1"/>
</dbReference>
<dbReference type="Pfam" id="PF12679">
    <property type="entry name" value="ABC2_membrane_2"/>
    <property type="match status" value="1"/>
</dbReference>
<comment type="subcellular location">
    <subcellularLocation>
        <location evidence="1">Cell membrane</location>
        <topology evidence="1">Multi-pass membrane protein</topology>
    </subcellularLocation>
</comment>
<gene>
    <name evidence="7" type="ORF">Asru_0100_05</name>
</gene>
<dbReference type="EMBL" id="BANB01000100">
    <property type="protein sequence ID" value="GAN76457.1"/>
    <property type="molecule type" value="Genomic_DNA"/>
</dbReference>
<evidence type="ECO:0000256" key="4">
    <source>
        <dbReference type="ARBA" id="ARBA00022989"/>
    </source>
</evidence>
<keyword evidence="4 6" id="KW-1133">Transmembrane helix</keyword>
<feature type="transmembrane region" description="Helical" evidence="6">
    <location>
        <begin position="53"/>
        <end position="74"/>
    </location>
</feature>
<keyword evidence="2" id="KW-1003">Cell membrane</keyword>
<dbReference type="GO" id="GO:0140359">
    <property type="term" value="F:ABC-type transporter activity"/>
    <property type="evidence" value="ECO:0007669"/>
    <property type="project" value="InterPro"/>
</dbReference>
<keyword evidence="3 6" id="KW-0812">Transmembrane</keyword>
<dbReference type="Proteomes" id="UP000032680">
    <property type="component" value="Unassembled WGS sequence"/>
</dbReference>
<organism evidence="7 8">
    <name type="scientific">Acidisphaera rubrifaciens HS-AP3</name>
    <dbReference type="NCBI Taxonomy" id="1231350"/>
    <lineage>
        <taxon>Bacteria</taxon>
        <taxon>Pseudomonadati</taxon>
        <taxon>Pseudomonadota</taxon>
        <taxon>Alphaproteobacteria</taxon>
        <taxon>Acetobacterales</taxon>
        <taxon>Acetobacteraceae</taxon>
        <taxon>Acidisphaera</taxon>
    </lineage>
</organism>
<keyword evidence="5 6" id="KW-0472">Membrane</keyword>
<sequence length="243" mass="26248">MRNILTIAGRELGAYFATPVAIVFIVIFLLLQGTLTFNLGGFFDRGQADLTPFFNFLPWVFLLLVPAITMRLWAEERRLGTIELLLTLPVTQGQAVIGKFLAAWAFCAIALLLTFPFIITVNLLGRPDNGAILSGYIGALLVAGAFLSVGAAASAATKNQVIAFVLAVAACFVFAVASYPVVTDFLSRNAPVLSDIARRVGVLDRFANFARGLISLRDVIYFASFIGFFLCLNTVLVDARKAS</sequence>